<name>A0A382S4S6_9ZZZZ</name>
<sequence>DAKLGDNYDTWTAKYNIPKINIITLNRYLEEAKPWVRDIDKFSIEDFKVDRIREKKFTCLNGAFREHRLILVSELFRSGLENDGYISYIVNTGYNNQPPIESEIDNVDKDLLKYYMDIIVPTIPLTTELEKGMELIEPYISTSYVHEMYTNSYFNIVTETSYNWNSTSIIDNNIYLTEKTYRPIFGMQPFIMVSNPGVLKHLKDMGFKTFPEFFDESYDEIENPTERMYTIINEIKRICNLSNEQLHDRYYNIFDKLEYNRNRLIEIHDGEIAYGDYLDVFE</sequence>
<protein>
    <submittedName>
        <fullName evidence="1">Uncharacterized protein</fullName>
    </submittedName>
</protein>
<organism evidence="1">
    <name type="scientific">marine metagenome</name>
    <dbReference type="NCBI Taxonomy" id="408172"/>
    <lineage>
        <taxon>unclassified sequences</taxon>
        <taxon>metagenomes</taxon>
        <taxon>ecological metagenomes</taxon>
    </lineage>
</organism>
<reference evidence="1" key="1">
    <citation type="submission" date="2018-05" db="EMBL/GenBank/DDBJ databases">
        <authorList>
            <person name="Lanie J.A."/>
            <person name="Ng W.-L."/>
            <person name="Kazmierczak K.M."/>
            <person name="Andrzejewski T.M."/>
            <person name="Davidsen T.M."/>
            <person name="Wayne K.J."/>
            <person name="Tettelin H."/>
            <person name="Glass J.I."/>
            <person name="Rusch D."/>
            <person name="Podicherti R."/>
            <person name="Tsui H.-C.T."/>
            <person name="Winkler M.E."/>
        </authorList>
    </citation>
    <scope>NUCLEOTIDE SEQUENCE</scope>
</reference>
<feature type="non-terminal residue" evidence="1">
    <location>
        <position position="1"/>
    </location>
</feature>
<dbReference type="EMBL" id="UINC01126023">
    <property type="protein sequence ID" value="SVD04247.1"/>
    <property type="molecule type" value="Genomic_DNA"/>
</dbReference>
<gene>
    <name evidence="1" type="ORF">METZ01_LOCUS357101</name>
</gene>
<dbReference type="AlphaFoldDB" id="A0A382S4S6"/>
<proteinExistence type="predicted"/>
<accession>A0A382S4S6</accession>
<evidence type="ECO:0000313" key="1">
    <source>
        <dbReference type="EMBL" id="SVD04247.1"/>
    </source>
</evidence>